<name>A0A3Q9J4H1_9MICO</name>
<evidence type="ECO:0000313" key="5">
    <source>
        <dbReference type="Proteomes" id="UP000274841"/>
    </source>
</evidence>
<keyword evidence="2" id="KW-1133">Transmembrane helix</keyword>
<evidence type="ECO:0000256" key="2">
    <source>
        <dbReference type="SAM" id="Phobius"/>
    </source>
</evidence>
<feature type="region of interest" description="Disordered" evidence="1">
    <location>
        <begin position="108"/>
        <end position="140"/>
    </location>
</feature>
<feature type="domain" description="DUF8094" evidence="3">
    <location>
        <begin position="347"/>
        <end position="642"/>
    </location>
</feature>
<organism evidence="4 5">
    <name type="scientific">Microbacterium oxydans</name>
    <dbReference type="NCBI Taxonomy" id="82380"/>
    <lineage>
        <taxon>Bacteria</taxon>
        <taxon>Bacillati</taxon>
        <taxon>Actinomycetota</taxon>
        <taxon>Actinomycetes</taxon>
        <taxon>Micrococcales</taxon>
        <taxon>Microbacteriaceae</taxon>
        <taxon>Microbacterium</taxon>
    </lineage>
</organism>
<dbReference type="RefSeq" id="WP_127012219.1">
    <property type="nucleotide sequence ID" value="NZ_CP031422.1"/>
</dbReference>
<evidence type="ECO:0000259" key="3">
    <source>
        <dbReference type="Pfam" id="PF26366"/>
    </source>
</evidence>
<feature type="transmembrane region" description="Helical" evidence="2">
    <location>
        <begin position="191"/>
        <end position="214"/>
    </location>
</feature>
<evidence type="ECO:0000256" key="1">
    <source>
        <dbReference type="SAM" id="MobiDB-lite"/>
    </source>
</evidence>
<feature type="region of interest" description="Disordered" evidence="1">
    <location>
        <begin position="322"/>
        <end position="347"/>
    </location>
</feature>
<dbReference type="Proteomes" id="UP000274841">
    <property type="component" value="Chromosome"/>
</dbReference>
<dbReference type="KEGG" id="moy:CVS54_01991"/>
<feature type="compositionally biased region" description="Low complexity" evidence="1">
    <location>
        <begin position="255"/>
        <end position="265"/>
    </location>
</feature>
<dbReference type="EMBL" id="CP031422">
    <property type="protein sequence ID" value="AZS40652.1"/>
    <property type="molecule type" value="Genomic_DNA"/>
</dbReference>
<dbReference type="AlphaFoldDB" id="A0A3Q9J4H1"/>
<sequence length="649" mass="68553">MRFVWAVVAFVLAAVLIGAGIAQRTIFMGPSTQKTQVEISEPAPFVLIDGDVLRANPGAQTLIVRGQGEIFGSYGRTADMEAWLADSDYNQVTMKKDGDLAVKHIAASDSETDTSTDAPSDGQADPSEGAPTGRDPRGSDLWLDSFVKEDRLSAENMQLPEGTSLLVAYDGTADAPDDIVVSWPLDNSTPWAGPLMVAGGVMLLLGLILYVLAIRHQRRGRGPRRKGPGPLPITEPIDLATLPPAERAAIEDSESATATAPADSSPRQDDDAEEAEIVDEGKDPGSKTSMRAATVRRRRRLLVIPALGLTAILAAGCSSDSWPQLGDASPTPSPSPTVVAPENQKPPAVTEAQAKRILKSLAGTVSEADAALDLDLLATRFEGPALATRTTEYALRTKIPETVPPAAIPTDDVEVVLPEATDQWPRTVLMLSKTGDDTVPPVVLTMTQADPWSNYKVSHMAEMSADAAFPEVAASWLGTSLVPSDSAFLTIPPADLATTFADVVDQGEQSASYGKFDDLALTYAKSITDSRQAVVQALADKGAAETSKAAFDMAATQDAPISMTTLDSGAIVAVTLTDTETVTPTGEDVSIRFGDNAQAKALTDATESAKGVETTYEFQLFFSVPAKGSTEQIRLLAAHQDLLSVKVIK</sequence>
<feature type="transmembrane region" description="Helical" evidence="2">
    <location>
        <begin position="301"/>
        <end position="322"/>
    </location>
</feature>
<evidence type="ECO:0000313" key="4">
    <source>
        <dbReference type="EMBL" id="AZS40652.1"/>
    </source>
</evidence>
<dbReference type="Pfam" id="PF26366">
    <property type="entry name" value="DUF8094"/>
    <property type="match status" value="1"/>
</dbReference>
<accession>A0A3Q9J4H1</accession>
<keyword evidence="2" id="KW-0812">Transmembrane</keyword>
<gene>
    <name evidence="4" type="ORF">CVS54_01991</name>
</gene>
<reference evidence="4 5" key="1">
    <citation type="submission" date="2018-08" db="EMBL/GenBank/DDBJ databases">
        <title>Microbacterium oxydans strain HG3.</title>
        <authorList>
            <person name="ORTET P."/>
        </authorList>
    </citation>
    <scope>NUCLEOTIDE SEQUENCE [LARGE SCALE GENOMIC DNA]</scope>
    <source>
        <strain evidence="4 5">HG3</strain>
    </source>
</reference>
<dbReference type="InterPro" id="IPR058407">
    <property type="entry name" value="DUF8094"/>
</dbReference>
<proteinExistence type="predicted"/>
<feature type="region of interest" description="Disordered" evidence="1">
    <location>
        <begin position="248"/>
        <end position="292"/>
    </location>
</feature>
<feature type="region of interest" description="Disordered" evidence="1">
    <location>
        <begin position="219"/>
        <end position="238"/>
    </location>
</feature>
<keyword evidence="2" id="KW-0472">Membrane</keyword>
<protein>
    <recommendedName>
        <fullName evidence="3">DUF8094 domain-containing protein</fullName>
    </recommendedName>
</protein>